<feature type="region of interest" description="Disordered" evidence="1">
    <location>
        <begin position="66"/>
        <end position="93"/>
    </location>
</feature>
<dbReference type="EMBL" id="FYDG01000006">
    <property type="protein sequence ID" value="SNB75364.1"/>
    <property type="molecule type" value="Genomic_DNA"/>
</dbReference>
<organism evidence="2 3">
    <name type="scientific">Rhodoblastus acidophilus</name>
    <name type="common">Rhodopseudomonas acidophila</name>
    <dbReference type="NCBI Taxonomy" id="1074"/>
    <lineage>
        <taxon>Bacteria</taxon>
        <taxon>Pseudomonadati</taxon>
        <taxon>Pseudomonadota</taxon>
        <taxon>Alphaproteobacteria</taxon>
        <taxon>Hyphomicrobiales</taxon>
        <taxon>Rhodoblastaceae</taxon>
        <taxon>Rhodoblastus</taxon>
    </lineage>
</organism>
<evidence type="ECO:0000313" key="2">
    <source>
        <dbReference type="EMBL" id="SNB75364.1"/>
    </source>
</evidence>
<name>A0A212RS87_RHOAC</name>
<sequence length="93" mass="10113">MEEIIKRLEKLHRALRTAPAQVERDVQAAISVAICLRDLHAIAAQARAGGNERPSLRLIDCGLADQSRASPPVSRKLSRRSSAAHDHVAETPS</sequence>
<gene>
    <name evidence="2" type="ORF">SAMN06265338_106220</name>
</gene>
<proteinExistence type="predicted"/>
<evidence type="ECO:0000256" key="1">
    <source>
        <dbReference type="SAM" id="MobiDB-lite"/>
    </source>
</evidence>
<dbReference type="RefSeq" id="WP_141098446.1">
    <property type="nucleotide sequence ID" value="NZ_FYDG01000006.1"/>
</dbReference>
<dbReference type="AlphaFoldDB" id="A0A212RS87"/>
<dbReference type="Proteomes" id="UP000198418">
    <property type="component" value="Unassembled WGS sequence"/>
</dbReference>
<evidence type="ECO:0000313" key="3">
    <source>
        <dbReference type="Proteomes" id="UP000198418"/>
    </source>
</evidence>
<feature type="compositionally biased region" description="Basic and acidic residues" evidence="1">
    <location>
        <begin position="83"/>
        <end position="93"/>
    </location>
</feature>
<keyword evidence="3" id="KW-1185">Reference proteome</keyword>
<protein>
    <submittedName>
        <fullName evidence="2">Uncharacterized protein</fullName>
    </submittedName>
</protein>
<dbReference type="OrthoDB" id="8456229at2"/>
<accession>A0A212RS87</accession>
<reference evidence="3" key="1">
    <citation type="submission" date="2017-06" db="EMBL/GenBank/DDBJ databases">
        <authorList>
            <person name="Varghese N."/>
            <person name="Submissions S."/>
        </authorList>
    </citation>
    <scope>NUCLEOTIDE SEQUENCE [LARGE SCALE GENOMIC DNA]</scope>
    <source>
        <strain evidence="3">DSM 137</strain>
    </source>
</reference>